<dbReference type="Proteomes" id="UP001285636">
    <property type="component" value="Unassembled WGS sequence"/>
</dbReference>
<dbReference type="AlphaFoldDB" id="A0AAJ2NS22"/>
<evidence type="ECO:0000313" key="2">
    <source>
        <dbReference type="Proteomes" id="UP001285636"/>
    </source>
</evidence>
<reference evidence="1" key="1">
    <citation type="submission" date="2023-10" db="EMBL/GenBank/DDBJ databases">
        <title>Screening of Alkalihalophilus pseudofirmusBZ-TG-HK211 and Its Alleviation of Salt Stress on Rapeseed Growth.</title>
        <authorList>
            <person name="Zhao B."/>
            <person name="Guo T."/>
        </authorList>
    </citation>
    <scope>NUCLEOTIDE SEQUENCE</scope>
    <source>
        <strain evidence="1">BZ-TG-HK211</strain>
    </source>
</reference>
<sequence>LKNIPDGLKAKLIVMNKKTAKLTLAGRANKHNYLDSSDKMEVEFSQESFKEKIDSKRLTMKFRVEFKNPTISFDKKILNEVEKDGSVNESVKISITDDRFTGEENNDFVKDGKVTISNLPSGLTARLIKQTNTE</sequence>
<feature type="non-terminal residue" evidence="1">
    <location>
        <position position="134"/>
    </location>
</feature>
<comment type="caution">
    <text evidence="1">The sequence shown here is derived from an EMBL/GenBank/DDBJ whole genome shotgun (WGS) entry which is preliminary data.</text>
</comment>
<protein>
    <submittedName>
        <fullName evidence="1">Uncharacterized protein</fullName>
    </submittedName>
</protein>
<dbReference type="EMBL" id="JAWJAY010000108">
    <property type="protein sequence ID" value="MDV2887501.1"/>
    <property type="molecule type" value="Genomic_DNA"/>
</dbReference>
<feature type="non-terminal residue" evidence="1">
    <location>
        <position position="1"/>
    </location>
</feature>
<gene>
    <name evidence="1" type="ORF">RYX45_20180</name>
</gene>
<proteinExistence type="predicted"/>
<name>A0AAJ2NS22_ALKPS</name>
<dbReference type="RefSeq" id="WP_323467754.1">
    <property type="nucleotide sequence ID" value="NZ_JAWJAY010000108.1"/>
</dbReference>
<evidence type="ECO:0000313" key="1">
    <source>
        <dbReference type="EMBL" id="MDV2887501.1"/>
    </source>
</evidence>
<organism evidence="1 2">
    <name type="scientific">Alkalihalophilus pseudofirmus</name>
    <name type="common">Bacillus pseudofirmus</name>
    <dbReference type="NCBI Taxonomy" id="79885"/>
    <lineage>
        <taxon>Bacteria</taxon>
        <taxon>Bacillati</taxon>
        <taxon>Bacillota</taxon>
        <taxon>Bacilli</taxon>
        <taxon>Bacillales</taxon>
        <taxon>Bacillaceae</taxon>
        <taxon>Alkalihalophilus</taxon>
    </lineage>
</organism>
<accession>A0AAJ2NS22</accession>